<dbReference type="Pfam" id="PF12895">
    <property type="entry name" value="ANAPC3"/>
    <property type="match status" value="2"/>
</dbReference>
<dbReference type="SMART" id="SM00028">
    <property type="entry name" value="TPR"/>
    <property type="match status" value="5"/>
</dbReference>
<dbReference type="InterPro" id="IPR011990">
    <property type="entry name" value="TPR-like_helical_dom_sf"/>
</dbReference>
<dbReference type="RefSeq" id="WP_109619215.1">
    <property type="nucleotide sequence ID" value="NZ_QGDO01000003.1"/>
</dbReference>
<proteinExistence type="predicted"/>
<feature type="repeat" description="TPR" evidence="3">
    <location>
        <begin position="432"/>
        <end position="465"/>
    </location>
</feature>
<dbReference type="AlphaFoldDB" id="A0A315Z9U1"/>
<dbReference type="PANTHER" id="PTHR45586">
    <property type="entry name" value="TPR REPEAT-CONTAINING PROTEIN PA4667"/>
    <property type="match status" value="1"/>
</dbReference>
<comment type="caution">
    <text evidence="4">The sequence shown here is derived from an EMBL/GenBank/DDBJ whole genome shotgun (WGS) entry which is preliminary data.</text>
</comment>
<evidence type="ECO:0000313" key="5">
    <source>
        <dbReference type="Proteomes" id="UP000245535"/>
    </source>
</evidence>
<evidence type="ECO:0000256" key="3">
    <source>
        <dbReference type="PROSITE-ProRule" id="PRU00339"/>
    </source>
</evidence>
<keyword evidence="1" id="KW-0677">Repeat</keyword>
<organism evidence="4 5">
    <name type="scientific">Sediminitomix flava</name>
    <dbReference type="NCBI Taxonomy" id="379075"/>
    <lineage>
        <taxon>Bacteria</taxon>
        <taxon>Pseudomonadati</taxon>
        <taxon>Bacteroidota</taxon>
        <taxon>Cytophagia</taxon>
        <taxon>Cytophagales</taxon>
        <taxon>Flammeovirgaceae</taxon>
        <taxon>Sediminitomix</taxon>
    </lineage>
</organism>
<dbReference type="InterPro" id="IPR019734">
    <property type="entry name" value="TPR_rpt"/>
</dbReference>
<reference evidence="4 5" key="1">
    <citation type="submission" date="2018-03" db="EMBL/GenBank/DDBJ databases">
        <title>Genomic Encyclopedia of Archaeal and Bacterial Type Strains, Phase II (KMG-II): from individual species to whole genera.</title>
        <authorList>
            <person name="Goeker M."/>
        </authorList>
    </citation>
    <scope>NUCLEOTIDE SEQUENCE [LARGE SCALE GENOMIC DNA]</scope>
    <source>
        <strain evidence="4 5">DSM 28229</strain>
    </source>
</reference>
<dbReference type="Pfam" id="PF13432">
    <property type="entry name" value="TPR_16"/>
    <property type="match status" value="1"/>
</dbReference>
<evidence type="ECO:0000313" key="4">
    <source>
        <dbReference type="EMBL" id="PWJ42345.1"/>
    </source>
</evidence>
<keyword evidence="5" id="KW-1185">Reference proteome</keyword>
<dbReference type="EMBL" id="QGDO01000003">
    <property type="protein sequence ID" value="PWJ42345.1"/>
    <property type="molecule type" value="Genomic_DNA"/>
</dbReference>
<accession>A0A315Z9U1</accession>
<dbReference type="Gene3D" id="1.25.40.10">
    <property type="entry name" value="Tetratricopeptide repeat domain"/>
    <property type="match status" value="3"/>
</dbReference>
<protein>
    <submittedName>
        <fullName evidence="4">Tetratricopeptide repeat protein</fullName>
    </submittedName>
</protein>
<dbReference type="OrthoDB" id="9814220at2"/>
<keyword evidence="2 3" id="KW-0802">TPR repeat</keyword>
<gene>
    <name evidence="4" type="ORF">BC781_103597</name>
</gene>
<dbReference type="PANTHER" id="PTHR45586:SF1">
    <property type="entry name" value="LIPOPOLYSACCHARIDE ASSEMBLY PROTEIN B"/>
    <property type="match status" value="1"/>
</dbReference>
<sequence>MKIYMYKGLSKGIGLLLILCCISFLLPESVIGQRRKKDKNVAKLGQNSLESEAVFIDAMGFYLLEDYKKALELFQKCDEMNWSAAATKYQIAMCYANLSNFESALAYSQKAVQLNPENKYYYLLLADVLKQRGDFLSASEVYAKAASKFQDGQELFYELADCYINIQQYQKAIAVYQDMEEKFGIDELLIKQKQRLYIGLDDLDAALMEGQKLIDAYPSIGEFKLAQIELYLRNKQTDKAKELIDIYLAEHADDGRARYLLAKIHRSRGEEKEYFEALKLSFQSSDLIESEKEAVLTSYLKTSYNEEQKEMGKELAQIAVETHPESGNLRAILGDFLLTDELYRDARTQYIESVANAPDNFKVWQQIIQIDWELNEVDSVIYHSEEAIEIFPNQVIFHFHNGSANNMNKNYDEAAESLEYAKVLAVDPQLQLQINSQLGDIYNFQKEYQKSDKAYEEALKYDPYNAYVLNNYSYFLSLRKERLDKAEEMSSRLVELEPENPTYLDTYGWVLYAKGKYEEALKVLEKVAPGSDNAEVVEHYGDVLYRVGRKDDALKQWKIALSLEGEHGDSLKKKIEEKKLIE</sequence>
<evidence type="ECO:0000256" key="2">
    <source>
        <dbReference type="ARBA" id="ARBA00022803"/>
    </source>
</evidence>
<dbReference type="Pfam" id="PF13181">
    <property type="entry name" value="TPR_8"/>
    <property type="match status" value="1"/>
</dbReference>
<dbReference type="PROSITE" id="PS50005">
    <property type="entry name" value="TPR"/>
    <property type="match status" value="2"/>
</dbReference>
<feature type="repeat" description="TPR" evidence="3">
    <location>
        <begin position="85"/>
        <end position="118"/>
    </location>
</feature>
<dbReference type="Proteomes" id="UP000245535">
    <property type="component" value="Unassembled WGS sequence"/>
</dbReference>
<name>A0A315Z9U1_SEDFL</name>
<evidence type="ECO:0000256" key="1">
    <source>
        <dbReference type="ARBA" id="ARBA00022737"/>
    </source>
</evidence>
<dbReference type="InterPro" id="IPR051012">
    <property type="entry name" value="CellSynth/LPSAsmb/PSIAsmb"/>
</dbReference>
<dbReference type="SUPFAM" id="SSF48452">
    <property type="entry name" value="TPR-like"/>
    <property type="match status" value="3"/>
</dbReference>